<gene>
    <name evidence="1" type="ORF">EK21DRAFT_113768</name>
</gene>
<comment type="caution">
    <text evidence="1">The sequence shown here is derived from an EMBL/GenBank/DDBJ whole genome shotgun (WGS) entry which is preliminary data.</text>
</comment>
<sequence>MTRLKDLPPELVRNTFAYIRVKCDKQQLCLVNRKLRDLIVPELWSHLESEFCCEDTEMINTIIKANKNVLVHVRRVTIDRCSDMTTMAEEQRHVLTLFLTALPRDKSDAVYMFDHLDSDMIQTLFQEHRELKAVSLYLQQDILIPAAVVPYLTQVNDIAGWLVKDAVHMVKVF</sequence>
<accession>A0A9P4H6J6</accession>
<keyword evidence="2" id="KW-1185">Reference proteome</keyword>
<dbReference type="EMBL" id="ML978211">
    <property type="protein sequence ID" value="KAF2028600.1"/>
    <property type="molecule type" value="Genomic_DNA"/>
</dbReference>
<evidence type="ECO:0000313" key="1">
    <source>
        <dbReference type="EMBL" id="KAF2028600.1"/>
    </source>
</evidence>
<dbReference type="OrthoDB" id="3689746at2759"/>
<dbReference type="AlphaFoldDB" id="A0A9P4H6J6"/>
<organism evidence="1 2">
    <name type="scientific">Setomelanomma holmii</name>
    <dbReference type="NCBI Taxonomy" id="210430"/>
    <lineage>
        <taxon>Eukaryota</taxon>
        <taxon>Fungi</taxon>
        <taxon>Dikarya</taxon>
        <taxon>Ascomycota</taxon>
        <taxon>Pezizomycotina</taxon>
        <taxon>Dothideomycetes</taxon>
        <taxon>Pleosporomycetidae</taxon>
        <taxon>Pleosporales</taxon>
        <taxon>Pleosporineae</taxon>
        <taxon>Phaeosphaeriaceae</taxon>
        <taxon>Setomelanomma</taxon>
    </lineage>
</organism>
<dbReference type="Proteomes" id="UP000799777">
    <property type="component" value="Unassembled WGS sequence"/>
</dbReference>
<reference evidence="1" key="1">
    <citation type="journal article" date="2020" name="Stud. Mycol.">
        <title>101 Dothideomycetes genomes: a test case for predicting lifestyles and emergence of pathogens.</title>
        <authorList>
            <person name="Haridas S."/>
            <person name="Albert R."/>
            <person name="Binder M."/>
            <person name="Bloem J."/>
            <person name="Labutti K."/>
            <person name="Salamov A."/>
            <person name="Andreopoulos B."/>
            <person name="Baker S."/>
            <person name="Barry K."/>
            <person name="Bills G."/>
            <person name="Bluhm B."/>
            <person name="Cannon C."/>
            <person name="Castanera R."/>
            <person name="Culley D."/>
            <person name="Daum C."/>
            <person name="Ezra D."/>
            <person name="Gonzalez J."/>
            <person name="Henrissat B."/>
            <person name="Kuo A."/>
            <person name="Liang C."/>
            <person name="Lipzen A."/>
            <person name="Lutzoni F."/>
            <person name="Magnuson J."/>
            <person name="Mondo S."/>
            <person name="Nolan M."/>
            <person name="Ohm R."/>
            <person name="Pangilinan J."/>
            <person name="Park H.-J."/>
            <person name="Ramirez L."/>
            <person name="Alfaro M."/>
            <person name="Sun H."/>
            <person name="Tritt A."/>
            <person name="Yoshinaga Y."/>
            <person name="Zwiers L.-H."/>
            <person name="Turgeon B."/>
            <person name="Goodwin S."/>
            <person name="Spatafora J."/>
            <person name="Crous P."/>
            <person name="Grigoriev I."/>
        </authorList>
    </citation>
    <scope>NUCLEOTIDE SEQUENCE</scope>
    <source>
        <strain evidence="1">CBS 110217</strain>
    </source>
</reference>
<name>A0A9P4H6J6_9PLEO</name>
<protein>
    <recommendedName>
        <fullName evidence="3">F-box domain-containing protein</fullName>
    </recommendedName>
</protein>
<evidence type="ECO:0000313" key="2">
    <source>
        <dbReference type="Proteomes" id="UP000799777"/>
    </source>
</evidence>
<evidence type="ECO:0008006" key="3">
    <source>
        <dbReference type="Google" id="ProtNLM"/>
    </source>
</evidence>
<proteinExistence type="predicted"/>